<comment type="caution">
    <text evidence="10">The sequence shown here is derived from an EMBL/GenBank/DDBJ whole genome shotgun (WGS) entry which is preliminary data.</text>
</comment>
<evidence type="ECO:0000313" key="11">
    <source>
        <dbReference type="Proteomes" id="UP000180254"/>
    </source>
</evidence>
<feature type="domain" description="Prepilin peptidase A24 N-terminal" evidence="9">
    <location>
        <begin position="9"/>
        <end position="92"/>
    </location>
</feature>
<dbReference type="Gene3D" id="1.20.120.1220">
    <property type="match status" value="1"/>
</dbReference>
<comment type="similarity">
    <text evidence="2">Belongs to the peptidase A24 family.</text>
</comment>
<proteinExistence type="inferred from homology"/>
<keyword evidence="4 7" id="KW-0812">Transmembrane</keyword>
<dbReference type="Pfam" id="PF06750">
    <property type="entry name" value="A24_N_bact"/>
    <property type="match status" value="1"/>
</dbReference>
<keyword evidence="6 7" id="KW-0472">Membrane</keyword>
<evidence type="ECO:0000259" key="8">
    <source>
        <dbReference type="Pfam" id="PF01478"/>
    </source>
</evidence>
<feature type="transmembrane region" description="Helical" evidence="7">
    <location>
        <begin position="193"/>
        <end position="215"/>
    </location>
</feature>
<sequence length="253" mass="28041">MIEYIFVIIFGLLLGSFLNVCIYRIPKKQSISYPPSNCQSCNTRLRAWDLVPVFSYLMLRGKCRYCGAPVSIRYPIVELLNPALYVLVYWKFGFSVEGLSYALLFSILVVISYIDYDHKIIPDGLNIAIALLWVLYSGARFATGENLYFMDSALGFIIGGGFYLLVALITAGAMGGGDIKFMAVLGLFLGVKYSLLSIFLTFIIGGVVSVALIALKLKGRKDEIPFGPFIAGASALVMLYGDELLELYFKMIM</sequence>
<feature type="transmembrane region" description="Helical" evidence="7">
    <location>
        <begin position="224"/>
        <end position="241"/>
    </location>
</feature>
<dbReference type="GO" id="GO:0006465">
    <property type="term" value="P:signal peptide processing"/>
    <property type="evidence" value="ECO:0007669"/>
    <property type="project" value="TreeGrafter"/>
</dbReference>
<evidence type="ECO:0000256" key="3">
    <source>
        <dbReference type="ARBA" id="ARBA00022475"/>
    </source>
</evidence>
<dbReference type="Proteomes" id="UP000180254">
    <property type="component" value="Unassembled WGS sequence"/>
</dbReference>
<reference evidence="10 11" key="1">
    <citation type="submission" date="2016-09" db="EMBL/GenBank/DDBJ databases">
        <title>Genome sequence of Eubacterium angustum.</title>
        <authorList>
            <person name="Poehlein A."/>
            <person name="Daniel R."/>
        </authorList>
    </citation>
    <scope>NUCLEOTIDE SEQUENCE [LARGE SCALE GENOMIC DNA]</scope>
    <source>
        <strain evidence="10 11">DSM 1989</strain>
    </source>
</reference>
<dbReference type="PANTHER" id="PTHR30487">
    <property type="entry name" value="TYPE 4 PREPILIN-LIKE PROTEINS LEADER PEPTIDE-PROCESSING ENZYME"/>
    <property type="match status" value="1"/>
</dbReference>
<feature type="transmembrane region" description="Helical" evidence="7">
    <location>
        <begin position="94"/>
        <end position="114"/>
    </location>
</feature>
<dbReference type="Pfam" id="PF01478">
    <property type="entry name" value="Peptidase_A24"/>
    <property type="match status" value="1"/>
</dbReference>
<keyword evidence="3" id="KW-1003">Cell membrane</keyword>
<evidence type="ECO:0000256" key="6">
    <source>
        <dbReference type="ARBA" id="ARBA00023136"/>
    </source>
</evidence>
<dbReference type="InterPro" id="IPR050882">
    <property type="entry name" value="Prepilin_peptidase/N-MTase"/>
</dbReference>
<dbReference type="EMBL" id="MKIE01000002">
    <property type="protein sequence ID" value="OHW62691.1"/>
    <property type="molecule type" value="Genomic_DNA"/>
</dbReference>
<dbReference type="GO" id="GO:0005886">
    <property type="term" value="C:plasma membrane"/>
    <property type="evidence" value="ECO:0007669"/>
    <property type="project" value="UniProtKB-SubCell"/>
</dbReference>
<feature type="transmembrane region" description="Helical" evidence="7">
    <location>
        <begin position="6"/>
        <end position="25"/>
    </location>
</feature>
<keyword evidence="5 7" id="KW-1133">Transmembrane helix</keyword>
<feature type="domain" description="Prepilin type IV endopeptidase peptidase" evidence="8">
    <location>
        <begin position="103"/>
        <end position="209"/>
    </location>
</feature>
<keyword evidence="11" id="KW-1185">Reference proteome</keyword>
<gene>
    <name evidence="10" type="primary">comC</name>
    <name evidence="10" type="ORF">EUAN_04750</name>
</gene>
<comment type="subcellular location">
    <subcellularLocation>
        <location evidence="1">Cell membrane</location>
        <topology evidence="1">Multi-pass membrane protein</topology>
    </subcellularLocation>
</comment>
<dbReference type="STRING" id="39480.EUAN_04750"/>
<dbReference type="InterPro" id="IPR010627">
    <property type="entry name" value="Prepilin_pept_A24_N"/>
</dbReference>
<evidence type="ECO:0000256" key="4">
    <source>
        <dbReference type="ARBA" id="ARBA00022692"/>
    </source>
</evidence>
<organism evidence="10 11">
    <name type="scientific">Andreesenia angusta</name>
    <dbReference type="NCBI Taxonomy" id="39480"/>
    <lineage>
        <taxon>Bacteria</taxon>
        <taxon>Bacillati</taxon>
        <taxon>Bacillota</taxon>
        <taxon>Tissierellia</taxon>
        <taxon>Tissierellales</taxon>
        <taxon>Gottschalkiaceae</taxon>
        <taxon>Andreesenia</taxon>
    </lineage>
</organism>
<feature type="transmembrane region" description="Helical" evidence="7">
    <location>
        <begin position="120"/>
        <end position="136"/>
    </location>
</feature>
<evidence type="ECO:0000256" key="5">
    <source>
        <dbReference type="ARBA" id="ARBA00022989"/>
    </source>
</evidence>
<dbReference type="PANTHER" id="PTHR30487:SF0">
    <property type="entry name" value="PREPILIN LEADER PEPTIDASE_N-METHYLTRANSFERASE-RELATED"/>
    <property type="match status" value="1"/>
</dbReference>
<evidence type="ECO:0000256" key="1">
    <source>
        <dbReference type="ARBA" id="ARBA00004651"/>
    </source>
</evidence>
<evidence type="ECO:0000256" key="2">
    <source>
        <dbReference type="ARBA" id="ARBA00005801"/>
    </source>
</evidence>
<dbReference type="AlphaFoldDB" id="A0A1S1V7V5"/>
<evidence type="ECO:0000259" key="9">
    <source>
        <dbReference type="Pfam" id="PF06750"/>
    </source>
</evidence>
<dbReference type="InterPro" id="IPR000045">
    <property type="entry name" value="Prepilin_IV_endopep_pep"/>
</dbReference>
<evidence type="ECO:0000313" key="10">
    <source>
        <dbReference type="EMBL" id="OHW62691.1"/>
    </source>
</evidence>
<dbReference type="GO" id="GO:0004190">
    <property type="term" value="F:aspartic-type endopeptidase activity"/>
    <property type="evidence" value="ECO:0007669"/>
    <property type="project" value="InterPro"/>
</dbReference>
<name>A0A1S1V7V5_9FIRM</name>
<protein>
    <submittedName>
        <fullName evidence="10">Type 4 prepilin-like protein leader peptide-processing enzyme</fullName>
    </submittedName>
</protein>
<accession>A0A1S1V7V5</accession>
<evidence type="ECO:0000256" key="7">
    <source>
        <dbReference type="SAM" id="Phobius"/>
    </source>
</evidence>
<dbReference type="RefSeq" id="WP_071061320.1">
    <property type="nucleotide sequence ID" value="NZ_MKIE01000002.1"/>
</dbReference>
<feature type="transmembrane region" description="Helical" evidence="7">
    <location>
        <begin position="148"/>
        <end position="173"/>
    </location>
</feature>